<dbReference type="Gene3D" id="2.30.30.30">
    <property type="match status" value="1"/>
</dbReference>
<dbReference type="AlphaFoldDB" id="A0AAE9DC83"/>
<name>A0AAE9DC83_CAEBR</name>
<sequence>MSKFTLPANFSYDDPLPFTCNENPNLPVSLAMYGIQASYLILGAALNFLIVLTIFKSKGSTYRHNSFYILYTADAVMGIYINLAEVFFGRLFIYITPLCPIISPYFFSPSVVTKFYYAAVHYSLGFKTFSQIFMSFNRMTCVILPMKHQKLWRKILTPVLVTLFILPLGVIWNILISRVYINPNGAGFSVNYKDTIPWASISLLHLIHCTICFVLVIIFFSVTIFGLATLKQRIKSAERSLTIVTMIMAVQTMIFAFIQIYFAFLAVYTPSIRGILLMTVSFVFDSMNVFGPIGLIVMSQQLRKDVFHLKSVETQPSSRSISTVSHHQPLSRAISTTTLFMSTKFIIPYNFLNADSLPFECAEDDNVALPVGLYLLQASFLTLGIVLNALIIKNIMMQNKVIYREKAFYILYTADAIVTWTGNNSTSKTGKHGHAKVHLVAIDIFTGKKLEDIYI</sequence>
<feature type="transmembrane region" description="Helical" evidence="6">
    <location>
        <begin position="333"/>
        <end position="351"/>
    </location>
</feature>
<dbReference type="InterPro" id="IPR048670">
    <property type="entry name" value="IF5A-like_N"/>
</dbReference>
<dbReference type="InterPro" id="IPR008991">
    <property type="entry name" value="Translation_prot_SH3-like_sf"/>
</dbReference>
<evidence type="ECO:0000313" key="8">
    <source>
        <dbReference type="EMBL" id="ULU00758.1"/>
    </source>
</evidence>
<evidence type="ECO:0000256" key="1">
    <source>
        <dbReference type="ARBA" id="ARBA00004141"/>
    </source>
</evidence>
<comment type="subcellular location">
    <subcellularLocation>
        <location evidence="1">Membrane</location>
        <topology evidence="1">Multi-pass membrane protein</topology>
    </subcellularLocation>
</comment>
<dbReference type="PANTHER" id="PTHR31627:SF3">
    <property type="entry name" value="SERPENTINE RECEPTOR CLASS GAMMA-RELATED"/>
    <property type="match status" value="1"/>
</dbReference>
<feature type="transmembrane region" description="Helical" evidence="6">
    <location>
        <begin position="241"/>
        <end position="268"/>
    </location>
</feature>
<feature type="transmembrane region" description="Helical" evidence="6">
    <location>
        <begin position="155"/>
        <end position="176"/>
    </location>
</feature>
<feature type="transmembrane region" description="Helical" evidence="6">
    <location>
        <begin position="371"/>
        <end position="392"/>
    </location>
</feature>
<dbReference type="PROSITE" id="PS00302">
    <property type="entry name" value="IF5A_HYPUSINE"/>
    <property type="match status" value="1"/>
</dbReference>
<dbReference type="GO" id="GO:0045901">
    <property type="term" value="P:positive regulation of translational elongation"/>
    <property type="evidence" value="ECO:0007669"/>
    <property type="project" value="InterPro"/>
</dbReference>
<protein>
    <recommendedName>
        <fullName evidence="6">Serpentine receptor class gamma</fullName>
    </recommendedName>
</protein>
<evidence type="ECO:0000256" key="3">
    <source>
        <dbReference type="ARBA" id="ARBA00022692"/>
    </source>
</evidence>
<evidence type="ECO:0000256" key="6">
    <source>
        <dbReference type="RuleBase" id="RU280813"/>
    </source>
</evidence>
<reference evidence="8 9" key="1">
    <citation type="submission" date="2022-05" db="EMBL/GenBank/DDBJ databases">
        <title>Chromosome-level reference genomes for two strains of Caenorhabditis briggsae: an improved platform for comparative genomics.</title>
        <authorList>
            <person name="Stevens L."/>
            <person name="Andersen E.C."/>
        </authorList>
    </citation>
    <scope>NUCLEOTIDE SEQUENCE [LARGE SCALE GENOMIC DNA]</scope>
    <source>
        <strain evidence="8">QX1410_ONT</strain>
        <tissue evidence="8">Whole-organism</tissue>
    </source>
</reference>
<dbReference type="GO" id="GO:0007606">
    <property type="term" value="P:sensory perception of chemical stimulus"/>
    <property type="evidence" value="ECO:0007669"/>
    <property type="project" value="UniProtKB-UniRule"/>
</dbReference>
<feature type="transmembrane region" description="Helical" evidence="6">
    <location>
        <begin position="67"/>
        <end position="95"/>
    </location>
</feature>
<dbReference type="Pfam" id="PF02118">
    <property type="entry name" value="Srg"/>
    <property type="match status" value="2"/>
</dbReference>
<keyword evidence="5 6" id="KW-0472">Membrane</keyword>
<evidence type="ECO:0000313" key="9">
    <source>
        <dbReference type="Proteomes" id="UP000827892"/>
    </source>
</evidence>
<feature type="transmembrane region" description="Helical" evidence="6">
    <location>
        <begin position="33"/>
        <end position="55"/>
    </location>
</feature>
<dbReference type="GO" id="GO:0003723">
    <property type="term" value="F:RNA binding"/>
    <property type="evidence" value="ECO:0007669"/>
    <property type="project" value="InterPro"/>
</dbReference>
<comment type="caution">
    <text evidence="6">Lacks conserved residue(s) required for the propagation of feature annotation.</text>
</comment>
<keyword evidence="3 6" id="KW-0812">Transmembrane</keyword>
<feature type="transmembrane region" description="Helical" evidence="6">
    <location>
        <begin position="196"/>
        <end position="229"/>
    </location>
</feature>
<dbReference type="Proteomes" id="UP000827892">
    <property type="component" value="Chromosome III"/>
</dbReference>
<dbReference type="InterPro" id="IPR014722">
    <property type="entry name" value="Rib_uL2_dom2"/>
</dbReference>
<evidence type="ECO:0000256" key="4">
    <source>
        <dbReference type="ARBA" id="ARBA00022989"/>
    </source>
</evidence>
<gene>
    <name evidence="8" type="ORF">L3Y34_001288</name>
</gene>
<dbReference type="GO" id="GO:0016020">
    <property type="term" value="C:membrane"/>
    <property type="evidence" value="ECO:0007669"/>
    <property type="project" value="UniProtKB-SubCell"/>
</dbReference>
<comment type="similarity">
    <text evidence="2 6">Belongs to the nematode receptor-like protein srg family.</text>
</comment>
<dbReference type="Gene3D" id="1.20.1070.10">
    <property type="entry name" value="Rhodopsin 7-helix transmembrane proteins"/>
    <property type="match status" value="1"/>
</dbReference>
<dbReference type="GO" id="GO:0003746">
    <property type="term" value="F:translation elongation factor activity"/>
    <property type="evidence" value="ECO:0007669"/>
    <property type="project" value="InterPro"/>
</dbReference>
<evidence type="ECO:0000259" key="7">
    <source>
        <dbReference type="Pfam" id="PF21485"/>
    </source>
</evidence>
<dbReference type="PANTHER" id="PTHR31627">
    <property type="entry name" value="SERPENTINE RECEPTOR CLASS GAMMA-RELATED"/>
    <property type="match status" value="1"/>
</dbReference>
<keyword evidence="4 6" id="KW-1133">Transmembrane helix</keyword>
<dbReference type="SUPFAM" id="SSF50104">
    <property type="entry name" value="Translation proteins SH3-like domain"/>
    <property type="match status" value="1"/>
</dbReference>
<organism evidence="8 9">
    <name type="scientific">Caenorhabditis briggsae</name>
    <dbReference type="NCBI Taxonomy" id="6238"/>
    <lineage>
        <taxon>Eukaryota</taxon>
        <taxon>Metazoa</taxon>
        <taxon>Ecdysozoa</taxon>
        <taxon>Nematoda</taxon>
        <taxon>Chromadorea</taxon>
        <taxon>Rhabditida</taxon>
        <taxon>Rhabditina</taxon>
        <taxon>Rhabditomorpha</taxon>
        <taxon>Rhabditoidea</taxon>
        <taxon>Rhabditidae</taxon>
        <taxon>Peloderinae</taxon>
        <taxon>Caenorhabditis</taxon>
    </lineage>
</organism>
<dbReference type="InterPro" id="IPR019769">
    <property type="entry name" value="Trans_elong_IF5A_hypusine_site"/>
</dbReference>
<dbReference type="GO" id="GO:0004888">
    <property type="term" value="F:transmembrane signaling receptor activity"/>
    <property type="evidence" value="ECO:0007669"/>
    <property type="project" value="InterPro"/>
</dbReference>
<dbReference type="EMBL" id="CP090893">
    <property type="protein sequence ID" value="ULU00758.1"/>
    <property type="molecule type" value="Genomic_DNA"/>
</dbReference>
<dbReference type="InterPro" id="IPR000609">
    <property type="entry name" value="7TM_GPCR_serpentine_rcpt_Srg"/>
</dbReference>
<proteinExistence type="inferred from homology"/>
<dbReference type="Pfam" id="PF21485">
    <property type="entry name" value="IF5A-like_N"/>
    <property type="match status" value="1"/>
</dbReference>
<feature type="transmembrane region" description="Helical" evidence="6">
    <location>
        <begin position="274"/>
        <end position="298"/>
    </location>
</feature>
<evidence type="ECO:0000256" key="2">
    <source>
        <dbReference type="ARBA" id="ARBA00005692"/>
    </source>
</evidence>
<dbReference type="GO" id="GO:0045905">
    <property type="term" value="P:positive regulation of translational termination"/>
    <property type="evidence" value="ECO:0007669"/>
    <property type="project" value="InterPro"/>
</dbReference>
<dbReference type="SUPFAM" id="SSF81321">
    <property type="entry name" value="Family A G protein-coupled receptor-like"/>
    <property type="match status" value="1"/>
</dbReference>
<evidence type="ECO:0000256" key="5">
    <source>
        <dbReference type="ARBA" id="ARBA00023136"/>
    </source>
</evidence>
<dbReference type="PRINTS" id="PR00698">
    <property type="entry name" value="TMPROTEINSRG"/>
</dbReference>
<dbReference type="GO" id="GO:0043022">
    <property type="term" value="F:ribosome binding"/>
    <property type="evidence" value="ECO:0007669"/>
    <property type="project" value="InterPro"/>
</dbReference>
<feature type="transmembrane region" description="Helical" evidence="6">
    <location>
        <begin position="115"/>
        <end position="134"/>
    </location>
</feature>
<accession>A0AAE9DC83</accession>
<dbReference type="InterPro" id="IPR051119">
    <property type="entry name" value="Nematode_SR-like"/>
</dbReference>
<feature type="domain" description="Translation initiation factor 5A-like N-terminal" evidence="7">
    <location>
        <begin position="424"/>
        <end position="453"/>
    </location>
</feature>